<feature type="transmembrane region" description="Helical" evidence="1">
    <location>
        <begin position="37"/>
        <end position="57"/>
    </location>
</feature>
<feature type="transmembrane region" description="Helical" evidence="1">
    <location>
        <begin position="63"/>
        <end position="83"/>
    </location>
</feature>
<dbReference type="AlphaFoldDB" id="A8MAV5"/>
<evidence type="ECO:0000313" key="2">
    <source>
        <dbReference type="EMBL" id="ABW01141.1"/>
    </source>
</evidence>
<keyword evidence="1" id="KW-0812">Transmembrane</keyword>
<evidence type="ECO:0000313" key="3">
    <source>
        <dbReference type="Proteomes" id="UP000001137"/>
    </source>
</evidence>
<dbReference type="eggNOG" id="arCOG07053">
    <property type="taxonomic scope" value="Archaea"/>
</dbReference>
<proteinExistence type="predicted"/>
<name>A8MAV5_CALMQ</name>
<feature type="transmembrane region" description="Helical" evidence="1">
    <location>
        <begin position="6"/>
        <end position="28"/>
    </location>
</feature>
<dbReference type="RefSeq" id="WP_012185361.1">
    <property type="nucleotide sequence ID" value="NC_009954.1"/>
</dbReference>
<dbReference type="HOGENOM" id="CLU_2152731_0_0_2"/>
<keyword evidence="1" id="KW-1133">Transmembrane helix</keyword>
<evidence type="ECO:0000256" key="1">
    <source>
        <dbReference type="SAM" id="Phobius"/>
    </source>
</evidence>
<feature type="transmembrane region" description="Helical" evidence="1">
    <location>
        <begin position="95"/>
        <end position="115"/>
    </location>
</feature>
<gene>
    <name evidence="2" type="ordered locus">Cmaq_0293</name>
</gene>
<evidence type="ECO:0008006" key="4">
    <source>
        <dbReference type="Google" id="ProtNLM"/>
    </source>
</evidence>
<accession>A8MAV5</accession>
<dbReference type="KEGG" id="cma:Cmaq_0293"/>
<keyword evidence="3" id="KW-1185">Reference proteome</keyword>
<dbReference type="GeneID" id="5709850"/>
<sequence length="118" mass="13203">MSVPASLVILPSSVVMLFIHAAGSYLGFRGLSIPRRVGVYVSVFEVLYYVLVSSLALSMLPTWLMLLIVLMLIIHLIGVFAYFKGYLGRYASKQVLMYYGFYELLEFAIILAIVINLA</sequence>
<dbReference type="OrthoDB" id="385720at2157"/>
<protein>
    <recommendedName>
        <fullName evidence="4">DUF4345 domain-containing protein</fullName>
    </recommendedName>
</protein>
<organism evidence="2 3">
    <name type="scientific">Caldivirga maquilingensis (strain ATCC 700844 / DSM 13496 / JCM 10307 / IC-167)</name>
    <dbReference type="NCBI Taxonomy" id="397948"/>
    <lineage>
        <taxon>Archaea</taxon>
        <taxon>Thermoproteota</taxon>
        <taxon>Thermoprotei</taxon>
        <taxon>Thermoproteales</taxon>
        <taxon>Thermoproteaceae</taxon>
        <taxon>Caldivirga</taxon>
    </lineage>
</organism>
<keyword evidence="1" id="KW-0472">Membrane</keyword>
<dbReference type="Proteomes" id="UP000001137">
    <property type="component" value="Chromosome"/>
</dbReference>
<dbReference type="EMBL" id="CP000852">
    <property type="protein sequence ID" value="ABW01141.1"/>
    <property type="molecule type" value="Genomic_DNA"/>
</dbReference>
<reference evidence="2 3" key="1">
    <citation type="submission" date="2007-10" db="EMBL/GenBank/DDBJ databases">
        <title>Complete sequence of Caldivirga maquilingensis IC-167.</title>
        <authorList>
            <consortium name="US DOE Joint Genome Institute"/>
            <person name="Copeland A."/>
            <person name="Lucas S."/>
            <person name="Lapidus A."/>
            <person name="Barry K."/>
            <person name="Glavina del Rio T."/>
            <person name="Dalin E."/>
            <person name="Tice H."/>
            <person name="Pitluck S."/>
            <person name="Saunders E."/>
            <person name="Brettin T."/>
            <person name="Bruce D."/>
            <person name="Detter J.C."/>
            <person name="Han C."/>
            <person name="Schmutz J."/>
            <person name="Larimer F."/>
            <person name="Land M."/>
            <person name="Hauser L."/>
            <person name="Kyrpides N."/>
            <person name="Ivanova N."/>
            <person name="Biddle J.F."/>
            <person name="Zhang Z."/>
            <person name="Fitz-Gibbon S.T."/>
            <person name="Lowe T.M."/>
            <person name="Saltikov C."/>
            <person name="House C.H."/>
            <person name="Richardson P."/>
        </authorList>
    </citation>
    <scope>NUCLEOTIDE SEQUENCE [LARGE SCALE GENOMIC DNA]</scope>
    <source>
        <strain evidence="3">ATCC 700844 / DSM 13496 / JCM 10307 / IC-167</strain>
    </source>
</reference>